<proteinExistence type="predicted"/>
<name>A0ACC2HN65_DALPE</name>
<evidence type="ECO:0000313" key="2">
    <source>
        <dbReference type="Proteomes" id="UP001157502"/>
    </source>
</evidence>
<accession>A0ACC2HN65</accession>
<organism evidence="1 2">
    <name type="scientific">Dallia pectoralis</name>
    <name type="common">Alaska blackfish</name>
    <dbReference type="NCBI Taxonomy" id="75939"/>
    <lineage>
        <taxon>Eukaryota</taxon>
        <taxon>Metazoa</taxon>
        <taxon>Chordata</taxon>
        <taxon>Craniata</taxon>
        <taxon>Vertebrata</taxon>
        <taxon>Euteleostomi</taxon>
        <taxon>Actinopterygii</taxon>
        <taxon>Neopterygii</taxon>
        <taxon>Teleostei</taxon>
        <taxon>Protacanthopterygii</taxon>
        <taxon>Esociformes</taxon>
        <taxon>Umbridae</taxon>
        <taxon>Dallia</taxon>
    </lineage>
</organism>
<evidence type="ECO:0000313" key="1">
    <source>
        <dbReference type="EMBL" id="KAJ8017235.1"/>
    </source>
</evidence>
<comment type="caution">
    <text evidence="1">The sequence shown here is derived from an EMBL/GenBank/DDBJ whole genome shotgun (WGS) entry which is preliminary data.</text>
</comment>
<reference evidence="1" key="1">
    <citation type="submission" date="2021-05" db="EMBL/GenBank/DDBJ databases">
        <authorList>
            <person name="Pan Q."/>
            <person name="Jouanno E."/>
            <person name="Zahm M."/>
            <person name="Klopp C."/>
            <person name="Cabau C."/>
            <person name="Louis A."/>
            <person name="Berthelot C."/>
            <person name="Parey E."/>
            <person name="Roest Crollius H."/>
            <person name="Montfort J."/>
            <person name="Robinson-Rechavi M."/>
            <person name="Bouchez O."/>
            <person name="Lampietro C."/>
            <person name="Lopez Roques C."/>
            <person name="Donnadieu C."/>
            <person name="Postlethwait J."/>
            <person name="Bobe J."/>
            <person name="Dillon D."/>
            <person name="Chandos A."/>
            <person name="von Hippel F."/>
            <person name="Guiguen Y."/>
        </authorList>
    </citation>
    <scope>NUCLEOTIDE SEQUENCE</scope>
    <source>
        <strain evidence="1">YG-Jan2019</strain>
    </source>
</reference>
<sequence>MPRHANNQSKLNVARAVCLLYINTSETKTTAVFDLWKQAGEIKKKMEQDFADLLTDAFSDTSLLSFPDGDLDFEPLNFEEDKQGSAHGRLPVLTEEEENTDEDEEKEKKELGCENASVSDHISLKTNFCLTEEDTQHIKAEEEGGEEEEGEEETESEVEETGGQTGFVYNHFSLETYDTRLTQKDEDNEDESEEEDEDSEEEDPGIENTRGWSVVGQHDEDSCGCDEEDIQKVVGTGQSLAQDVENCIVGTGQHEDHMVITARQQAEEHDDLSSDSGQEVMISSTSLHRGDDVYKVDLHVPQDADDQDQDEGDSCQEVLSSNPAALIEHLDGDQMKDFLGDYQQGAGPSVFDYTSDLCEYSTAGRKGERQPRSVRSAPPEPKVVGNIYSEREKTEEQDRYVERQGHEIEDVDERENANDAAAAMTLGVKGDQEFAHCAICKSDTNSGMARISASHLKLGSSSESGSVNSSDNSSDSTSEGSSDSTSEGSSEEKVETNEPINETHTMGSQYKDLHQRLNCQEDREAGEEDSSKQGVAKLLLPETISDVPMFTCHNEAEPSNMSLKKTSSSDCKKSMVLEAEQREDIQETWFDIEAGPGVSEDHLIGAQLKTAEGLESKVQSDISWNTGAENNSVVLETKYEASEITDSEEEGFADEEEDDEEGERDWEQEQVRIDAFYKFYGDIDEEGDVAARTDSIHSGRKIRVQFCMDPLPQAIQYTDSSDTDISTDEEMDLDSKDSLEEQSSPESLRETSPESLWKSPPENLRKSSPENLRKSPPENLRKCPPENQSKSPPENLSKSPPESLRKSSPENLSKSPPENLRKSPPESLRKSSPENLRKSPPENLRKSLPESQETLKAKDEPQDLSRMSQTHRKRNWCLTAMQIMFKMTVVILMGLAMYWWITDQLDLGW</sequence>
<protein>
    <submittedName>
        <fullName evidence="1">Uncharacterized protein</fullName>
    </submittedName>
</protein>
<gene>
    <name evidence="1" type="ORF">DPEC_G00015700</name>
</gene>
<keyword evidence="2" id="KW-1185">Reference proteome</keyword>
<dbReference type="EMBL" id="CM055728">
    <property type="protein sequence ID" value="KAJ8017235.1"/>
    <property type="molecule type" value="Genomic_DNA"/>
</dbReference>
<dbReference type="Proteomes" id="UP001157502">
    <property type="component" value="Chromosome 1"/>
</dbReference>